<evidence type="ECO:0000313" key="1">
    <source>
        <dbReference type="EMBL" id="ADD08983.1"/>
    </source>
</evidence>
<protein>
    <recommendedName>
        <fullName evidence="3">DUF424 domain-containing protein</fullName>
    </recommendedName>
</protein>
<proteinExistence type="predicted"/>
<dbReference type="Proteomes" id="UP000001400">
    <property type="component" value="Chromosome"/>
</dbReference>
<dbReference type="HOGENOM" id="CLU_174522_0_0_2"/>
<keyword evidence="2" id="KW-1185">Reference proteome</keyword>
<dbReference type="RefSeq" id="WP_012997356.1">
    <property type="nucleotide sequence ID" value="NC_013926.1"/>
</dbReference>
<dbReference type="AlphaFoldDB" id="D3TA54"/>
<dbReference type="EMBL" id="CP001941">
    <property type="protein sequence ID" value="ADD08983.1"/>
    <property type="molecule type" value="Genomic_DNA"/>
</dbReference>
<evidence type="ECO:0000313" key="2">
    <source>
        <dbReference type="Proteomes" id="UP000001400"/>
    </source>
</evidence>
<dbReference type="KEGG" id="abi:Aboo_1174"/>
<accession>D3TA54</accession>
<sequence>MSKFEHGIAMRIYKIRGEVMLAACDRELLGKKFEEGELVIEVKKNFYYEAFVSEQTFINSMKIATIANLVGDRVISLAIREGYIDEENVMRIDGVPHAQMVLLF</sequence>
<organism evidence="1 2">
    <name type="scientific">Aciduliprofundum boonei (strain DSM 19572 / T469)</name>
    <dbReference type="NCBI Taxonomy" id="439481"/>
    <lineage>
        <taxon>Archaea</taxon>
        <taxon>Methanobacteriati</taxon>
        <taxon>Thermoplasmatota</taxon>
        <taxon>DHVE2 group</taxon>
        <taxon>Candidatus Aciduliprofundum</taxon>
    </lineage>
</organism>
<evidence type="ECO:0008006" key="3">
    <source>
        <dbReference type="Google" id="ProtNLM"/>
    </source>
</evidence>
<reference evidence="1" key="1">
    <citation type="submission" date="2010-02" db="EMBL/GenBank/DDBJ databases">
        <title>Complete sequence of Aciduliprofundum boonei T469.</title>
        <authorList>
            <consortium name="US DOE Joint Genome Institute"/>
            <person name="Lucas S."/>
            <person name="Copeland A."/>
            <person name="Lapidus A."/>
            <person name="Cheng J.-F."/>
            <person name="Bruce D."/>
            <person name="Goodwin L."/>
            <person name="Pitluck S."/>
            <person name="Saunders E."/>
            <person name="Detter J.C."/>
            <person name="Han C."/>
            <person name="Tapia R."/>
            <person name="Land M."/>
            <person name="Hauser L."/>
            <person name="Kyrpides N."/>
            <person name="Mikhailova N."/>
            <person name="Flores G."/>
            <person name="Reysenbach A.-L."/>
            <person name="Woyke T."/>
        </authorList>
    </citation>
    <scope>NUCLEOTIDE SEQUENCE</scope>
    <source>
        <strain evidence="1">T469</strain>
    </source>
</reference>
<dbReference type="GeneID" id="8828134"/>
<gene>
    <name evidence="1" type="ordered locus">Aboo_1174</name>
</gene>
<dbReference type="Pfam" id="PF04242">
    <property type="entry name" value="DUF424"/>
    <property type="match status" value="1"/>
</dbReference>
<name>D3TA54_ACIB4</name>
<dbReference type="Gene3D" id="3.30.1860.10">
    <property type="entry name" value="uncharacterized conserved protein from methanopyrus kandleri domain like"/>
    <property type="match status" value="1"/>
</dbReference>
<dbReference type="InterPro" id="IPR007355">
    <property type="entry name" value="DUF424"/>
</dbReference>